<evidence type="ECO:0000256" key="1">
    <source>
        <dbReference type="ARBA" id="ARBA00001936"/>
    </source>
</evidence>
<feature type="domain" description="ATP-dependent DNA ligase family profile" evidence="22">
    <location>
        <begin position="302"/>
        <end position="392"/>
    </location>
</feature>
<name>A0AAJ4XC72_9SPHI</name>
<dbReference type="GO" id="GO:0006310">
    <property type="term" value="P:DNA recombination"/>
    <property type="evidence" value="ECO:0007669"/>
    <property type="project" value="UniProtKB-KW"/>
</dbReference>
<evidence type="ECO:0000313" key="24">
    <source>
        <dbReference type="Proteomes" id="UP000215355"/>
    </source>
</evidence>
<dbReference type="Gene3D" id="3.90.920.10">
    <property type="entry name" value="DNA primase, PRIM domain"/>
    <property type="match status" value="1"/>
</dbReference>
<dbReference type="InterPro" id="IPR012340">
    <property type="entry name" value="NA-bd_OB-fold"/>
</dbReference>
<keyword evidence="13" id="KW-0239">DNA-directed DNA polymerase</keyword>
<keyword evidence="11" id="KW-0269">Exonuclease</keyword>
<evidence type="ECO:0000256" key="13">
    <source>
        <dbReference type="ARBA" id="ARBA00022932"/>
    </source>
</evidence>
<keyword evidence="8" id="KW-0547">Nucleotide-binding</keyword>
<dbReference type="GO" id="GO:0004527">
    <property type="term" value="F:exonuclease activity"/>
    <property type="evidence" value="ECO:0007669"/>
    <property type="project" value="UniProtKB-KW"/>
</dbReference>
<dbReference type="NCBIfam" id="TIGR02778">
    <property type="entry name" value="ligD_pol"/>
    <property type="match status" value="1"/>
</dbReference>
<keyword evidence="6" id="KW-0540">Nuclease</keyword>
<dbReference type="CDD" id="cd07971">
    <property type="entry name" value="OBF_DNA_ligase_LigD"/>
    <property type="match status" value="1"/>
</dbReference>
<evidence type="ECO:0000256" key="7">
    <source>
        <dbReference type="ARBA" id="ARBA00022723"/>
    </source>
</evidence>
<dbReference type="PANTHER" id="PTHR42705">
    <property type="entry name" value="BIFUNCTIONAL NON-HOMOLOGOUS END JOINING PROTEIN LIGD"/>
    <property type="match status" value="1"/>
</dbReference>
<dbReference type="InterPro" id="IPR014145">
    <property type="entry name" value="LigD_pol_dom"/>
</dbReference>
<feature type="region of interest" description="Disordered" evidence="21">
    <location>
        <begin position="1"/>
        <end position="21"/>
    </location>
</feature>
<reference evidence="23 24" key="1">
    <citation type="submission" date="2017-06" db="EMBL/GenBank/DDBJ databases">
        <authorList>
            <consortium name="Pathogen Informatics"/>
        </authorList>
    </citation>
    <scope>NUCLEOTIDE SEQUENCE [LARGE SCALE GENOMIC DNA]</scope>
    <source>
        <strain evidence="23 24">NCTC12149</strain>
    </source>
</reference>
<dbReference type="InterPro" id="IPR014144">
    <property type="entry name" value="LigD_PE_domain"/>
</dbReference>
<dbReference type="PANTHER" id="PTHR42705:SF2">
    <property type="entry name" value="BIFUNCTIONAL NON-HOMOLOGOUS END JOINING PROTEIN LIGD"/>
    <property type="match status" value="1"/>
</dbReference>
<dbReference type="SUPFAM" id="SSF56091">
    <property type="entry name" value="DNA ligase/mRNA capping enzyme, catalytic domain"/>
    <property type="match status" value="1"/>
</dbReference>
<dbReference type="GO" id="GO:0003677">
    <property type="term" value="F:DNA binding"/>
    <property type="evidence" value="ECO:0007669"/>
    <property type="project" value="UniProtKB-KW"/>
</dbReference>
<sequence>MSNLDQYNKKRDFSQTAEPKAVKGKINATQHHFVVQRHHASRLHYDFRLEIDGALKSWAVPKGPSLNPKDKRLAVQVEDHPLSYGSFEGSIPEGNYGAGTVSIFDEGKYIPLEVKSDQEFLKQWKNGNIKFKLEGKVLKGDFALVRMHTGVDKNWLLIKHKDEFSWDKPFDSEKLVSESIKKEGKDFKKKSDKTETVKKKPLGLDDKSIKPMLAKLSQAIPDGNDWLFEKKFDGFRSLYFSQNGTKKLISRNGNLLSNKFPSILKDLEGLTRDCILDGEIVIEDKNAIAQFQYLQSGEPIPKNLNIYYYVFDILYLDNNDLTAYSLLERKEILNLLIKKHKFQHIKLSAEIKSPQKDLLDYAREQKWEGIIAKRRDDPYGMGQRNGSWLKIKIRNTQEAIICGFTKPEGSRSHFGAIVLGIKTAGQLKYIGNCGTGFNEELLKSLNKLFKPLVTDVKPFPKTEKIAKEKDVTWLRPELVCDIYYSEWTRDEHLRHPVFKGIREDKSVNETTKEEPEKEDKIMDKELKFGKKTLKLTNLDKLYWPTEKISKGDLLDYYEKMGDYILPYLKDKPISMNRFPNGIEAQSFFQKDVDPDKIPAWLKTTEVFSESTSKTIDYLICNDLPSLLYIVNLGSIEINPWLSTYKNPEKPQYAVLDLDPNGAEWNDTIDVALTAKEILDKGDIPAFIKTSGSSGLHIFMNVAAKYDYQVVRDFVQFIAELIHQVHPETTSLVRDPKKRKGLIYLDYLQNKEGQTIVAPYSVRPKPNATVSTPILWEELNYDLSIQDFHIFNVYGRVTTIDDPWQELQSSKVDIKKALSKF</sequence>
<evidence type="ECO:0000256" key="5">
    <source>
        <dbReference type="ARBA" id="ARBA00022695"/>
    </source>
</evidence>
<accession>A0AAJ4XC72</accession>
<comment type="cofactor">
    <cofactor evidence="1">
        <name>Mn(2+)</name>
        <dbReference type="ChEBI" id="CHEBI:29035"/>
    </cofactor>
</comment>
<evidence type="ECO:0000256" key="21">
    <source>
        <dbReference type="SAM" id="MobiDB-lite"/>
    </source>
</evidence>
<dbReference type="GO" id="GO:0046872">
    <property type="term" value="F:metal ion binding"/>
    <property type="evidence" value="ECO:0007669"/>
    <property type="project" value="UniProtKB-KW"/>
</dbReference>
<keyword evidence="5" id="KW-0548">Nucleotidyltransferase</keyword>
<gene>
    <name evidence="23" type="ORF">SAMEA4412673_01541</name>
</gene>
<evidence type="ECO:0000256" key="10">
    <source>
        <dbReference type="ARBA" id="ARBA00022801"/>
    </source>
</evidence>
<keyword evidence="12" id="KW-0067">ATP-binding</keyword>
<keyword evidence="10" id="KW-0378">Hydrolase</keyword>
<comment type="catalytic activity">
    <reaction evidence="20">
        <text>ATP + (deoxyribonucleotide)n-3'-hydroxyl + 5'-phospho-(deoxyribonucleotide)m = (deoxyribonucleotide)n+m + AMP + diphosphate.</text>
        <dbReference type="EC" id="6.5.1.1"/>
    </reaction>
</comment>
<dbReference type="EC" id="6.5.1.1" evidence="2"/>
<organism evidence="23 24">
    <name type="scientific">Sphingobacterium mizutaii</name>
    <dbReference type="NCBI Taxonomy" id="1010"/>
    <lineage>
        <taxon>Bacteria</taxon>
        <taxon>Pseudomonadati</taxon>
        <taxon>Bacteroidota</taxon>
        <taxon>Sphingobacteriia</taxon>
        <taxon>Sphingobacteriales</taxon>
        <taxon>Sphingobacteriaceae</taxon>
        <taxon>Sphingobacterium</taxon>
    </lineage>
</organism>
<evidence type="ECO:0000256" key="12">
    <source>
        <dbReference type="ARBA" id="ARBA00022840"/>
    </source>
</evidence>
<dbReference type="Pfam" id="PF13298">
    <property type="entry name" value="LigD_N"/>
    <property type="match status" value="1"/>
</dbReference>
<dbReference type="PROSITE" id="PS50160">
    <property type="entry name" value="DNA_LIGASE_A3"/>
    <property type="match status" value="1"/>
</dbReference>
<evidence type="ECO:0000256" key="9">
    <source>
        <dbReference type="ARBA" id="ARBA00022763"/>
    </source>
</evidence>
<dbReference type="NCBIfam" id="TIGR02779">
    <property type="entry name" value="NHEJ_ligase_lig"/>
    <property type="match status" value="1"/>
</dbReference>
<keyword evidence="9" id="KW-0227">DNA damage</keyword>
<dbReference type="NCBIfam" id="TIGR02777">
    <property type="entry name" value="LigD_PE_dom"/>
    <property type="match status" value="1"/>
</dbReference>
<evidence type="ECO:0000256" key="19">
    <source>
        <dbReference type="ARBA" id="ARBA00029943"/>
    </source>
</evidence>
<keyword evidence="4" id="KW-0808">Transferase</keyword>
<evidence type="ECO:0000259" key="22">
    <source>
        <dbReference type="PROSITE" id="PS50160"/>
    </source>
</evidence>
<dbReference type="GO" id="GO:0003910">
    <property type="term" value="F:DNA ligase (ATP) activity"/>
    <property type="evidence" value="ECO:0007669"/>
    <property type="project" value="UniProtKB-EC"/>
</dbReference>
<evidence type="ECO:0000313" key="23">
    <source>
        <dbReference type="EMBL" id="SNV48378.1"/>
    </source>
</evidence>
<dbReference type="EMBL" id="LT906468">
    <property type="protein sequence ID" value="SNV48378.1"/>
    <property type="molecule type" value="Genomic_DNA"/>
</dbReference>
<evidence type="ECO:0000256" key="17">
    <source>
        <dbReference type="ARBA" id="ARBA00023211"/>
    </source>
</evidence>
<evidence type="ECO:0000256" key="14">
    <source>
        <dbReference type="ARBA" id="ARBA00023125"/>
    </source>
</evidence>
<dbReference type="Gene3D" id="3.30.470.30">
    <property type="entry name" value="DNA ligase/mRNA capping enzyme"/>
    <property type="match status" value="1"/>
</dbReference>
<dbReference type="GO" id="GO:0003887">
    <property type="term" value="F:DNA-directed DNA polymerase activity"/>
    <property type="evidence" value="ECO:0007669"/>
    <property type="project" value="UniProtKB-KW"/>
</dbReference>
<dbReference type="Pfam" id="PF04679">
    <property type="entry name" value="DNA_ligase_A_C"/>
    <property type="match status" value="1"/>
</dbReference>
<proteinExistence type="predicted"/>
<keyword evidence="15" id="KW-0233">DNA recombination</keyword>
<dbReference type="NCBIfam" id="TIGR02776">
    <property type="entry name" value="NHEJ_ligase_prk"/>
    <property type="match status" value="1"/>
</dbReference>
<dbReference type="CDD" id="cd07906">
    <property type="entry name" value="Adenylation_DNA_ligase_LigD_LigC"/>
    <property type="match status" value="1"/>
</dbReference>
<evidence type="ECO:0000256" key="15">
    <source>
        <dbReference type="ARBA" id="ARBA00023172"/>
    </source>
</evidence>
<dbReference type="InterPro" id="IPR012310">
    <property type="entry name" value="DNA_ligase_ATP-dep_cent"/>
</dbReference>
<keyword evidence="17" id="KW-0464">Manganese</keyword>
<dbReference type="InterPro" id="IPR052171">
    <property type="entry name" value="NHEJ_LigD"/>
</dbReference>
<dbReference type="Gene3D" id="3.30.1490.70">
    <property type="match status" value="1"/>
</dbReference>
<dbReference type="GO" id="GO:0006281">
    <property type="term" value="P:DNA repair"/>
    <property type="evidence" value="ECO:0007669"/>
    <property type="project" value="UniProtKB-KW"/>
</dbReference>
<evidence type="ECO:0000256" key="6">
    <source>
        <dbReference type="ARBA" id="ARBA00022722"/>
    </source>
</evidence>
<dbReference type="AlphaFoldDB" id="A0AAJ4XC72"/>
<keyword evidence="14" id="KW-0238">DNA-binding</keyword>
<dbReference type="Gene3D" id="2.40.50.140">
    <property type="entry name" value="Nucleic acid-binding proteins"/>
    <property type="match status" value="1"/>
</dbReference>
<dbReference type="InterPro" id="IPR012309">
    <property type="entry name" value="DNA_ligase_ATP-dep_C"/>
</dbReference>
<dbReference type="CDD" id="cd04865">
    <property type="entry name" value="LigD_Pol_like_2"/>
    <property type="match status" value="1"/>
</dbReference>
<evidence type="ECO:0000256" key="2">
    <source>
        <dbReference type="ARBA" id="ARBA00012727"/>
    </source>
</evidence>
<dbReference type="SUPFAM" id="SSF50249">
    <property type="entry name" value="Nucleic acid-binding proteins"/>
    <property type="match status" value="1"/>
</dbReference>
<dbReference type="InterPro" id="IPR014146">
    <property type="entry name" value="LigD_ligase_dom"/>
</dbReference>
<evidence type="ECO:0000256" key="16">
    <source>
        <dbReference type="ARBA" id="ARBA00023204"/>
    </source>
</evidence>
<evidence type="ECO:0000256" key="20">
    <source>
        <dbReference type="ARBA" id="ARBA00034003"/>
    </source>
</evidence>
<keyword evidence="16" id="KW-0234">DNA repair</keyword>
<protein>
    <recommendedName>
        <fullName evidence="2">DNA ligase (ATP)</fullName>
        <ecNumber evidence="2">6.5.1.1</ecNumber>
    </recommendedName>
    <alternativeName>
        <fullName evidence="19">NHEJ DNA polymerase</fullName>
    </alternativeName>
</protein>
<dbReference type="GO" id="GO:0005524">
    <property type="term" value="F:ATP binding"/>
    <property type="evidence" value="ECO:0007669"/>
    <property type="project" value="UniProtKB-KW"/>
</dbReference>
<dbReference type="Proteomes" id="UP000215355">
    <property type="component" value="Chromosome 1"/>
</dbReference>
<keyword evidence="7" id="KW-0479">Metal-binding</keyword>
<evidence type="ECO:0000256" key="3">
    <source>
        <dbReference type="ARBA" id="ARBA00022598"/>
    </source>
</evidence>
<keyword evidence="3 23" id="KW-0436">Ligase</keyword>
<dbReference type="KEGG" id="smiz:4412673_01541"/>
<keyword evidence="18" id="KW-0511">Multifunctional enzyme</keyword>
<evidence type="ECO:0000256" key="11">
    <source>
        <dbReference type="ARBA" id="ARBA00022839"/>
    </source>
</evidence>
<dbReference type="Pfam" id="PF01068">
    <property type="entry name" value="DNA_ligase_A_M"/>
    <property type="match status" value="1"/>
</dbReference>
<dbReference type="InterPro" id="IPR014143">
    <property type="entry name" value="NHEJ_ligase_prk"/>
</dbReference>
<evidence type="ECO:0000256" key="4">
    <source>
        <dbReference type="ARBA" id="ARBA00022679"/>
    </source>
</evidence>
<dbReference type="RefSeq" id="WP_093095486.1">
    <property type="nucleotide sequence ID" value="NZ_FNGK01000001.1"/>
</dbReference>
<dbReference type="Pfam" id="PF21686">
    <property type="entry name" value="LigD_Prim-Pol"/>
    <property type="match status" value="1"/>
</dbReference>
<evidence type="ECO:0000256" key="18">
    <source>
        <dbReference type="ARBA" id="ARBA00023268"/>
    </source>
</evidence>
<evidence type="ECO:0000256" key="8">
    <source>
        <dbReference type="ARBA" id="ARBA00022741"/>
    </source>
</evidence>